<dbReference type="InterPro" id="IPR002155">
    <property type="entry name" value="Thiolase"/>
</dbReference>
<accession>A0A6H1P2L9</accession>
<dbReference type="InterPro" id="IPR016039">
    <property type="entry name" value="Thiolase-like"/>
</dbReference>
<evidence type="ECO:0000313" key="10">
    <source>
        <dbReference type="EMBL" id="QIZ07768.1"/>
    </source>
</evidence>
<sequence length="391" mass="41354">MQTVYLVEALRSPIGCFGGSLKDVGAVPLATAVVKEVWQRSGLSAECIDEVVLGNVLKSGLKGNPARQAAIHSGIPVSVPAITIDKQCASGLRAITLAYHQILAGDSNVVIAGGTESMSNVPHLVMNARWGQKLGDLRTVDALFHDGLHCAIEDYHMGITAENLVERYQISREEQDVFAFESQQKAIKAKEQGKFEKEIIPVAIKSKHGSTLFTEDENIKNTNLEKLLTLKPAFKENGTVTAGNASSLNDGAAAVIVASEQAVREYNLKPLAKIRSVASAAVSPSIMGIGPVPATQKALTRANLTIQDIELAELNEAFAAQVLAVNKELGLPEEIINVNGGAIALGHPIGCSGARIVVTLVHELRRQKKQIGLASLCVGGGQGVSIIIEAV</sequence>
<reference evidence="10 11" key="2">
    <citation type="submission" date="2020-04" db="EMBL/GenBank/DDBJ databases">
        <authorList>
            <person name="Fomenkov A."/>
            <person name="Anton B.P."/>
            <person name="Roberts R.J."/>
        </authorList>
    </citation>
    <scope>NUCLEOTIDE SEQUENCE [LARGE SCALE GENOMIC DNA]</scope>
    <source>
        <strain evidence="10 11">S2</strain>
    </source>
</reference>
<feature type="active site" description="Proton acceptor" evidence="6">
    <location>
        <position position="347"/>
    </location>
</feature>
<name>A0A6H1P2L9_PRIMG</name>
<dbReference type="AlphaFoldDB" id="A0A6H1P2L9"/>
<feature type="active site" description="Acyl-thioester intermediate" evidence="6">
    <location>
        <position position="88"/>
    </location>
</feature>
<evidence type="ECO:0000259" key="8">
    <source>
        <dbReference type="Pfam" id="PF00108"/>
    </source>
</evidence>
<dbReference type="EMBL" id="CP051128">
    <property type="protein sequence ID" value="QIZ07768.1"/>
    <property type="molecule type" value="Genomic_DNA"/>
</dbReference>
<evidence type="ECO:0000256" key="6">
    <source>
        <dbReference type="PIRSR" id="PIRSR000429-1"/>
    </source>
</evidence>
<dbReference type="PROSITE" id="PS00737">
    <property type="entry name" value="THIOLASE_2"/>
    <property type="match status" value="1"/>
</dbReference>
<feature type="domain" description="Thiolase C-terminal" evidence="9">
    <location>
        <begin position="268"/>
        <end position="389"/>
    </location>
</feature>
<organism evidence="10 11">
    <name type="scientific">Priestia megaterium</name>
    <name type="common">Bacillus megaterium</name>
    <dbReference type="NCBI Taxonomy" id="1404"/>
    <lineage>
        <taxon>Bacteria</taxon>
        <taxon>Bacillati</taxon>
        <taxon>Bacillota</taxon>
        <taxon>Bacilli</taxon>
        <taxon>Bacillales</taxon>
        <taxon>Bacillaceae</taxon>
        <taxon>Priestia</taxon>
    </lineage>
</organism>
<comment type="similarity">
    <text evidence="1 7">Belongs to the thiolase-like superfamily. Thiolase family.</text>
</comment>
<evidence type="ECO:0000256" key="5">
    <source>
        <dbReference type="ARBA" id="ARBA00030755"/>
    </source>
</evidence>
<evidence type="ECO:0000313" key="11">
    <source>
        <dbReference type="Proteomes" id="UP000501868"/>
    </source>
</evidence>
<evidence type="ECO:0000256" key="4">
    <source>
        <dbReference type="ARBA" id="ARBA00023315"/>
    </source>
</evidence>
<dbReference type="PANTHER" id="PTHR18919">
    <property type="entry name" value="ACETYL-COA C-ACYLTRANSFERASE"/>
    <property type="match status" value="1"/>
</dbReference>
<evidence type="ECO:0000256" key="7">
    <source>
        <dbReference type="RuleBase" id="RU003557"/>
    </source>
</evidence>
<evidence type="ECO:0000259" key="9">
    <source>
        <dbReference type="Pfam" id="PF02803"/>
    </source>
</evidence>
<dbReference type="Pfam" id="PF02803">
    <property type="entry name" value="Thiolase_C"/>
    <property type="match status" value="1"/>
</dbReference>
<dbReference type="PIRSF" id="PIRSF000429">
    <property type="entry name" value="Ac-CoA_Ac_transf"/>
    <property type="match status" value="1"/>
</dbReference>
<dbReference type="FunFam" id="3.40.47.10:FF:000010">
    <property type="entry name" value="Acetyl-CoA acetyltransferase (Thiolase)"/>
    <property type="match status" value="1"/>
</dbReference>
<dbReference type="PROSITE" id="PS00099">
    <property type="entry name" value="THIOLASE_3"/>
    <property type="match status" value="1"/>
</dbReference>
<feature type="active site" description="Proton acceptor" evidence="6">
    <location>
        <position position="377"/>
    </location>
</feature>
<evidence type="ECO:0000256" key="3">
    <source>
        <dbReference type="ARBA" id="ARBA00022679"/>
    </source>
</evidence>
<dbReference type="EC" id="2.3.1.9" evidence="2"/>
<dbReference type="GO" id="GO:0003985">
    <property type="term" value="F:acetyl-CoA C-acetyltransferase activity"/>
    <property type="evidence" value="ECO:0007669"/>
    <property type="project" value="UniProtKB-EC"/>
</dbReference>
<dbReference type="Gene3D" id="3.40.47.10">
    <property type="match status" value="2"/>
</dbReference>
<dbReference type="InterPro" id="IPR020617">
    <property type="entry name" value="Thiolase_C"/>
</dbReference>
<reference evidence="10 11" key="1">
    <citation type="submission" date="2020-04" db="EMBL/GenBank/DDBJ databases">
        <title>Genome-Wide Identification of 5-Methylcytosine Sites in Bacterial Genomes By High-Throughput Sequencing of MspJI Restriction Fragments.</title>
        <authorList>
            <person name="Wu V."/>
        </authorList>
    </citation>
    <scope>NUCLEOTIDE SEQUENCE [LARGE SCALE GENOMIC DNA]</scope>
    <source>
        <strain evidence="10 11">S2</strain>
    </source>
</reference>
<dbReference type="CDD" id="cd00751">
    <property type="entry name" value="thiolase"/>
    <property type="match status" value="1"/>
</dbReference>
<evidence type="ECO:0000256" key="2">
    <source>
        <dbReference type="ARBA" id="ARBA00012705"/>
    </source>
</evidence>
<dbReference type="PANTHER" id="PTHR18919:SF107">
    <property type="entry name" value="ACETYL-COA ACETYLTRANSFERASE, CYTOSOLIC"/>
    <property type="match status" value="1"/>
</dbReference>
<dbReference type="InterPro" id="IPR020613">
    <property type="entry name" value="Thiolase_CS"/>
</dbReference>
<feature type="domain" description="Thiolase N-terminal" evidence="8">
    <location>
        <begin position="4"/>
        <end position="261"/>
    </location>
</feature>
<gene>
    <name evidence="10" type="ORF">HFZ78_14400</name>
</gene>
<evidence type="ECO:0000256" key="1">
    <source>
        <dbReference type="ARBA" id="ARBA00010982"/>
    </source>
</evidence>
<dbReference type="NCBIfam" id="TIGR01930">
    <property type="entry name" value="AcCoA-C-Actrans"/>
    <property type="match status" value="1"/>
</dbReference>
<protein>
    <recommendedName>
        <fullName evidence="2">acetyl-CoA C-acetyltransferase</fullName>
        <ecNumber evidence="2">2.3.1.9</ecNumber>
    </recommendedName>
    <alternativeName>
        <fullName evidence="5">Acetoacetyl-CoA thiolase</fullName>
    </alternativeName>
</protein>
<keyword evidence="3 7" id="KW-0808">Transferase</keyword>
<dbReference type="Pfam" id="PF00108">
    <property type="entry name" value="Thiolase_N"/>
    <property type="match status" value="1"/>
</dbReference>
<dbReference type="InterPro" id="IPR020610">
    <property type="entry name" value="Thiolase_AS"/>
</dbReference>
<dbReference type="InterPro" id="IPR020616">
    <property type="entry name" value="Thiolase_N"/>
</dbReference>
<keyword evidence="4 7" id="KW-0012">Acyltransferase</keyword>
<dbReference type="SUPFAM" id="SSF53901">
    <property type="entry name" value="Thiolase-like"/>
    <property type="match status" value="2"/>
</dbReference>
<proteinExistence type="inferred from homology"/>
<dbReference type="Proteomes" id="UP000501868">
    <property type="component" value="Chromosome"/>
</dbReference>